<dbReference type="GO" id="GO:0010181">
    <property type="term" value="F:FMN binding"/>
    <property type="evidence" value="ECO:0007669"/>
    <property type="project" value="InterPro"/>
</dbReference>
<feature type="region of interest" description="Disordered" evidence="4">
    <location>
        <begin position="1"/>
        <end position="25"/>
    </location>
</feature>
<evidence type="ECO:0000256" key="4">
    <source>
        <dbReference type="SAM" id="MobiDB-lite"/>
    </source>
</evidence>
<dbReference type="Pfam" id="PF00724">
    <property type="entry name" value="Oxidored_FMN"/>
    <property type="match status" value="1"/>
</dbReference>
<dbReference type="CDD" id="cd02933">
    <property type="entry name" value="OYE_like_FMN"/>
    <property type="match status" value="1"/>
</dbReference>
<keyword evidence="7" id="KW-1185">Reference proteome</keyword>
<dbReference type="EMBL" id="PSYR01000002">
    <property type="protein sequence ID" value="RCN56361.1"/>
    <property type="molecule type" value="Genomic_DNA"/>
</dbReference>
<comment type="caution">
    <text evidence="6">The sequence shown here is derived from an EMBL/GenBank/DDBJ whole genome shotgun (WGS) entry which is preliminary data.</text>
</comment>
<dbReference type="InterPro" id="IPR045247">
    <property type="entry name" value="Oye-like"/>
</dbReference>
<dbReference type="OrthoDB" id="8523426at2"/>
<evidence type="ECO:0000256" key="3">
    <source>
        <dbReference type="ARBA" id="ARBA00023002"/>
    </source>
</evidence>
<evidence type="ECO:0000313" key="7">
    <source>
        <dbReference type="Proteomes" id="UP000253250"/>
    </source>
</evidence>
<reference evidence="6 7" key="1">
    <citation type="submission" date="2018-02" db="EMBL/GenBank/DDBJ databases">
        <title>Insights into the biology of acidophilic members of the Acidiferrobacteraceae family derived from comparative genomic analyses.</title>
        <authorList>
            <person name="Issotta F."/>
            <person name="Thyssen C."/>
            <person name="Mena C."/>
            <person name="Moya A."/>
            <person name="Bellenberg S."/>
            <person name="Sproer C."/>
            <person name="Covarrubias P.C."/>
            <person name="Sand W."/>
            <person name="Quatrini R."/>
            <person name="Vera M."/>
        </authorList>
    </citation>
    <scope>NUCLEOTIDE SEQUENCE [LARGE SCALE GENOMIC DNA]</scope>
    <source>
        <strain evidence="7">m-1</strain>
    </source>
</reference>
<proteinExistence type="inferred from homology"/>
<dbReference type="PANTHER" id="PTHR22893">
    <property type="entry name" value="NADH OXIDOREDUCTASE-RELATED"/>
    <property type="match status" value="1"/>
</dbReference>
<keyword evidence="3" id="KW-0560">Oxidoreductase</keyword>
<evidence type="ECO:0000259" key="5">
    <source>
        <dbReference type="Pfam" id="PF00724"/>
    </source>
</evidence>
<dbReference type="GO" id="GO:0005829">
    <property type="term" value="C:cytosol"/>
    <property type="evidence" value="ECO:0007669"/>
    <property type="project" value="TreeGrafter"/>
</dbReference>
<evidence type="ECO:0000313" key="6">
    <source>
        <dbReference type="EMBL" id="RCN56361.1"/>
    </source>
</evidence>
<dbReference type="SUPFAM" id="SSF51395">
    <property type="entry name" value="FMN-linked oxidoreductases"/>
    <property type="match status" value="1"/>
</dbReference>
<comment type="cofactor">
    <cofactor evidence="1">
        <name>FMN</name>
        <dbReference type="ChEBI" id="CHEBI:58210"/>
    </cofactor>
</comment>
<dbReference type="PANTHER" id="PTHR22893:SF91">
    <property type="entry name" value="NADPH DEHYDROGENASE 2-RELATED"/>
    <property type="match status" value="1"/>
</dbReference>
<dbReference type="FunFam" id="3.20.20.70:FF:000059">
    <property type="entry name" value="N-ethylmaleimide reductase, FMN-linked"/>
    <property type="match status" value="1"/>
</dbReference>
<evidence type="ECO:0000256" key="1">
    <source>
        <dbReference type="ARBA" id="ARBA00001917"/>
    </source>
</evidence>
<accession>A0A368HFW0</accession>
<dbReference type="Gene3D" id="3.20.20.70">
    <property type="entry name" value="Aldolase class I"/>
    <property type="match status" value="1"/>
</dbReference>
<sequence length="387" mass="42447">MDQKTHRSQPGAGAETRPGREPPTLFSPLQVGAWPLRNRIVMAPLTRNRAGPGFVPHDLNVEYYRQRASAGLIISEATQIAPEGLGYPDTPGIYTDEQVAGWRRVTDAVHAEGGHMVLQLWHVGRISHPSLQPGRQLPVAPSAIKPAGQAATYEGPQEFVTPRALATDELPHIREQYREAARKAQAAGFDGVEIHNANGYLLDQFLRDGSNRRTDIYGGSLQNRLRFPLQVLEAVLEVWPASRVGIRLSPSGTMNDMRDSDPKATFTAMVKALEPYGLAYIHIMEALEADIRHGGVQLPIGYFRSFYKGILMVNGEYDGPKAQAVVASGDADLVSFGRLFLANPDLPARLRDGGPLNTPDPRTFYGGGAEGYTDYPMWVPRTDGSRM</sequence>
<dbReference type="AlphaFoldDB" id="A0A368HFW0"/>
<dbReference type="InterPro" id="IPR001155">
    <property type="entry name" value="OxRdtase_FMN_N"/>
</dbReference>
<name>A0A368HFW0_9GAMM</name>
<feature type="domain" description="NADH:flavin oxidoreductase/NADH oxidase N-terminal" evidence="5">
    <location>
        <begin position="25"/>
        <end position="356"/>
    </location>
</feature>
<dbReference type="InterPro" id="IPR013785">
    <property type="entry name" value="Aldolase_TIM"/>
</dbReference>
<dbReference type="GO" id="GO:0016628">
    <property type="term" value="F:oxidoreductase activity, acting on the CH-CH group of donors, NAD or NADP as acceptor"/>
    <property type="evidence" value="ECO:0007669"/>
    <property type="project" value="UniProtKB-ARBA"/>
</dbReference>
<organism evidence="6 7">
    <name type="scientific">Acidiferrobacter thiooxydans</name>
    <dbReference type="NCBI Taxonomy" id="163359"/>
    <lineage>
        <taxon>Bacteria</taxon>
        <taxon>Pseudomonadati</taxon>
        <taxon>Pseudomonadota</taxon>
        <taxon>Gammaproteobacteria</taxon>
        <taxon>Acidiferrobacterales</taxon>
        <taxon>Acidiferrobacteraceae</taxon>
        <taxon>Acidiferrobacter</taxon>
    </lineage>
</organism>
<dbReference type="Proteomes" id="UP000253250">
    <property type="component" value="Unassembled WGS sequence"/>
</dbReference>
<gene>
    <name evidence="6" type="ORF">C4900_11030</name>
</gene>
<protein>
    <submittedName>
        <fullName evidence="6">Alkene reductase</fullName>
    </submittedName>
</protein>
<dbReference type="RefSeq" id="WP_114283088.1">
    <property type="nucleotide sequence ID" value="NZ_PSYR01000002.1"/>
</dbReference>
<comment type="similarity">
    <text evidence="2">Belongs to the NADH:flavin oxidoreductase/NADH oxidase family.</text>
</comment>
<evidence type="ECO:0000256" key="2">
    <source>
        <dbReference type="ARBA" id="ARBA00005979"/>
    </source>
</evidence>